<name>A0A840KG78_9FLAO</name>
<evidence type="ECO:0000313" key="2">
    <source>
        <dbReference type="Proteomes" id="UP000592180"/>
    </source>
</evidence>
<organism evidence="1 2">
    <name type="scientific">Chryseobacterium defluvii</name>
    <dbReference type="NCBI Taxonomy" id="160396"/>
    <lineage>
        <taxon>Bacteria</taxon>
        <taxon>Pseudomonadati</taxon>
        <taxon>Bacteroidota</taxon>
        <taxon>Flavobacteriia</taxon>
        <taxon>Flavobacteriales</taxon>
        <taxon>Weeksellaceae</taxon>
        <taxon>Chryseobacterium group</taxon>
        <taxon>Chryseobacterium</taxon>
    </lineage>
</organism>
<dbReference type="RefSeq" id="WP_184191872.1">
    <property type="nucleotide sequence ID" value="NZ_JACHLE010000007.1"/>
</dbReference>
<gene>
    <name evidence="1" type="ORF">HNP38_003516</name>
</gene>
<accession>A0A840KG78</accession>
<keyword evidence="2" id="KW-1185">Reference proteome</keyword>
<dbReference type="EMBL" id="JACHLE010000007">
    <property type="protein sequence ID" value="MBB4808176.1"/>
    <property type="molecule type" value="Genomic_DNA"/>
</dbReference>
<protein>
    <submittedName>
        <fullName evidence="1">Uncharacterized protein</fullName>
    </submittedName>
</protein>
<comment type="caution">
    <text evidence="1">The sequence shown here is derived from an EMBL/GenBank/DDBJ whole genome shotgun (WGS) entry which is preliminary data.</text>
</comment>
<reference evidence="1 2" key="1">
    <citation type="submission" date="2020-08" db="EMBL/GenBank/DDBJ databases">
        <title>Functional genomics of gut bacteria from endangered species of beetles.</title>
        <authorList>
            <person name="Carlos-Shanley C."/>
        </authorList>
    </citation>
    <scope>NUCLEOTIDE SEQUENCE [LARGE SCALE GENOMIC DNA]</scope>
    <source>
        <strain evidence="1 2">S00151</strain>
    </source>
</reference>
<dbReference type="AlphaFoldDB" id="A0A840KG78"/>
<dbReference type="Proteomes" id="UP000592180">
    <property type="component" value="Unassembled WGS sequence"/>
</dbReference>
<proteinExistence type="predicted"/>
<sequence length="95" mass="11353">MYPETTDLNHLIKSSLQIKNEKHKEKEVTDEDNLWNTSLFLSNVLYKASSYNFSFTKSDFKSFKINFEQTEGIKIDETSLFGRYWLREVLEQINF</sequence>
<evidence type="ECO:0000313" key="1">
    <source>
        <dbReference type="EMBL" id="MBB4808176.1"/>
    </source>
</evidence>